<dbReference type="InterPro" id="IPR003439">
    <property type="entry name" value="ABC_transporter-like_ATP-bd"/>
</dbReference>
<keyword evidence="6" id="KW-1185">Reference proteome</keyword>
<dbReference type="EMBL" id="JBHUCP010000014">
    <property type="protein sequence ID" value="MFD1531771.1"/>
    <property type="molecule type" value="Genomic_DNA"/>
</dbReference>
<keyword evidence="2" id="KW-0547">Nucleotide-binding</keyword>
<dbReference type="InterPro" id="IPR017871">
    <property type="entry name" value="ABC_transporter-like_CS"/>
</dbReference>
<dbReference type="PANTHER" id="PTHR42788:SF13">
    <property type="entry name" value="ALIPHATIC SULFONATES IMPORT ATP-BINDING PROTEIN SSUB"/>
    <property type="match status" value="1"/>
</dbReference>
<dbReference type="Gene3D" id="3.40.50.300">
    <property type="entry name" value="P-loop containing nucleotide triphosphate hydrolases"/>
    <property type="match status" value="1"/>
</dbReference>
<evidence type="ECO:0000313" key="6">
    <source>
        <dbReference type="Proteomes" id="UP001597145"/>
    </source>
</evidence>
<protein>
    <submittedName>
        <fullName evidence="5">ABC transporter ATP-binding protein</fullName>
    </submittedName>
</protein>
<dbReference type="CDD" id="cd03293">
    <property type="entry name" value="ABC_NrtD_SsuB_transporters"/>
    <property type="match status" value="1"/>
</dbReference>
<comment type="caution">
    <text evidence="5">The sequence shown here is derived from an EMBL/GenBank/DDBJ whole genome shotgun (WGS) entry which is preliminary data.</text>
</comment>
<evidence type="ECO:0000313" key="5">
    <source>
        <dbReference type="EMBL" id="MFD1531771.1"/>
    </source>
</evidence>
<keyword evidence="1" id="KW-0813">Transport</keyword>
<dbReference type="InterPro" id="IPR027417">
    <property type="entry name" value="P-loop_NTPase"/>
</dbReference>
<evidence type="ECO:0000256" key="1">
    <source>
        <dbReference type="ARBA" id="ARBA00022448"/>
    </source>
</evidence>
<dbReference type="GO" id="GO:0005524">
    <property type="term" value="F:ATP binding"/>
    <property type="evidence" value="ECO:0007669"/>
    <property type="project" value="UniProtKB-KW"/>
</dbReference>
<dbReference type="InterPro" id="IPR050166">
    <property type="entry name" value="ABC_transporter_ATP-bind"/>
</dbReference>
<organism evidence="5 6">
    <name type="scientific">Pseudonocardia aurantiaca</name>
    <dbReference type="NCBI Taxonomy" id="75290"/>
    <lineage>
        <taxon>Bacteria</taxon>
        <taxon>Bacillati</taxon>
        <taxon>Actinomycetota</taxon>
        <taxon>Actinomycetes</taxon>
        <taxon>Pseudonocardiales</taxon>
        <taxon>Pseudonocardiaceae</taxon>
        <taxon>Pseudonocardia</taxon>
    </lineage>
</organism>
<dbReference type="Proteomes" id="UP001597145">
    <property type="component" value="Unassembled WGS sequence"/>
</dbReference>
<dbReference type="PROSITE" id="PS00211">
    <property type="entry name" value="ABC_TRANSPORTER_1"/>
    <property type="match status" value="1"/>
</dbReference>
<name>A0ABW4FMP4_9PSEU</name>
<proteinExistence type="predicted"/>
<feature type="domain" description="ABC transporter" evidence="4">
    <location>
        <begin position="15"/>
        <end position="249"/>
    </location>
</feature>
<gene>
    <name evidence="5" type="ORF">ACFSCY_20265</name>
</gene>
<accession>A0ABW4FMP4</accession>
<dbReference type="Pfam" id="PF00005">
    <property type="entry name" value="ABC_tran"/>
    <property type="match status" value="1"/>
</dbReference>
<evidence type="ECO:0000256" key="2">
    <source>
        <dbReference type="ARBA" id="ARBA00022741"/>
    </source>
</evidence>
<evidence type="ECO:0000259" key="4">
    <source>
        <dbReference type="PROSITE" id="PS50893"/>
    </source>
</evidence>
<keyword evidence="3 5" id="KW-0067">ATP-binding</keyword>
<dbReference type="PANTHER" id="PTHR42788">
    <property type="entry name" value="TAURINE IMPORT ATP-BINDING PROTEIN-RELATED"/>
    <property type="match status" value="1"/>
</dbReference>
<evidence type="ECO:0000256" key="3">
    <source>
        <dbReference type="ARBA" id="ARBA00022840"/>
    </source>
</evidence>
<dbReference type="RefSeq" id="WP_379659868.1">
    <property type="nucleotide sequence ID" value="NZ_JBHUCP010000014.1"/>
</dbReference>
<dbReference type="SMART" id="SM00382">
    <property type="entry name" value="AAA"/>
    <property type="match status" value="1"/>
</dbReference>
<dbReference type="SUPFAM" id="SSF52540">
    <property type="entry name" value="P-loop containing nucleoside triphosphate hydrolases"/>
    <property type="match status" value="1"/>
</dbReference>
<sequence length="276" mass="30861">MQQTDEPRTETRSAVRFDHVYKAFVARSGGSEPVLALQDVTFDAQPGEFISLVGPSGCGKSTCLNLIAGLSGPSDGAVSHHGSPVRGVNTSVGYITQDDNLLPWRSLRGNVELGMELRGVERRERRERAQEFIELVGLSGFEDHYPHELSGGMRKRAGIIRTLVYDSSVVLMDEPFGPLDAQTRVILQAELLKLWERSRPTVLFVTHDLVEAIALSDRILVFTTNPGTIKRDYRVELPRPRDPFRIHETPGFSELHDALWDDIRAEIEKSRERGSS</sequence>
<reference evidence="6" key="1">
    <citation type="journal article" date="2019" name="Int. J. Syst. Evol. Microbiol.">
        <title>The Global Catalogue of Microorganisms (GCM) 10K type strain sequencing project: providing services to taxonomists for standard genome sequencing and annotation.</title>
        <authorList>
            <consortium name="The Broad Institute Genomics Platform"/>
            <consortium name="The Broad Institute Genome Sequencing Center for Infectious Disease"/>
            <person name="Wu L."/>
            <person name="Ma J."/>
        </authorList>
    </citation>
    <scope>NUCLEOTIDE SEQUENCE [LARGE SCALE GENOMIC DNA]</scope>
    <source>
        <strain evidence="6">JCM 12165</strain>
    </source>
</reference>
<dbReference type="PROSITE" id="PS50893">
    <property type="entry name" value="ABC_TRANSPORTER_2"/>
    <property type="match status" value="1"/>
</dbReference>
<dbReference type="InterPro" id="IPR003593">
    <property type="entry name" value="AAA+_ATPase"/>
</dbReference>